<keyword evidence="5" id="KW-0539">Nucleus</keyword>
<feature type="non-terminal residue" evidence="9">
    <location>
        <position position="1"/>
    </location>
</feature>
<dbReference type="Gene3D" id="1.10.10.60">
    <property type="entry name" value="Homeodomain-like"/>
    <property type="match status" value="1"/>
</dbReference>
<proteinExistence type="predicted"/>
<feature type="region of interest" description="Disordered" evidence="6">
    <location>
        <begin position="1"/>
        <end position="60"/>
    </location>
</feature>
<dbReference type="AlphaFoldDB" id="A0A267H6A0"/>
<evidence type="ECO:0000259" key="8">
    <source>
        <dbReference type="Pfam" id="PF16282"/>
    </source>
</evidence>
<keyword evidence="2" id="KW-0156">Chromatin regulator</keyword>
<dbReference type="GO" id="GO:0003714">
    <property type="term" value="F:transcription corepressor activity"/>
    <property type="evidence" value="ECO:0007669"/>
    <property type="project" value="TreeGrafter"/>
</dbReference>
<dbReference type="GO" id="GO:0035267">
    <property type="term" value="C:NuA4 histone acetyltransferase complex"/>
    <property type="evidence" value="ECO:0007669"/>
    <property type="project" value="InterPro"/>
</dbReference>
<accession>A0A267H6A0</accession>
<feature type="region of interest" description="Disordered" evidence="6">
    <location>
        <begin position="442"/>
        <end position="464"/>
    </location>
</feature>
<evidence type="ECO:0000256" key="6">
    <source>
        <dbReference type="SAM" id="MobiDB-lite"/>
    </source>
</evidence>
<feature type="domain" description="DNA methyltransferase 1-associated 1" evidence="7">
    <location>
        <begin position="254"/>
        <end position="431"/>
    </location>
</feature>
<dbReference type="InterPro" id="IPR027109">
    <property type="entry name" value="Swc4/Dmap1"/>
</dbReference>
<feature type="domain" description="DAMP1 SANT/Myb-like" evidence="8">
    <location>
        <begin position="130"/>
        <end position="210"/>
    </location>
</feature>
<comment type="caution">
    <text evidence="9">The sequence shown here is derived from an EMBL/GenBank/DDBJ whole genome shotgun (WGS) entry which is preliminary data.</text>
</comment>
<dbReference type="GO" id="GO:0000122">
    <property type="term" value="P:negative regulation of transcription by RNA polymerase II"/>
    <property type="evidence" value="ECO:0007669"/>
    <property type="project" value="TreeGrafter"/>
</dbReference>
<keyword evidence="4" id="KW-0804">Transcription</keyword>
<protein>
    <recommendedName>
        <fullName evidence="11">Myb-like domain-containing protein</fullName>
    </recommendedName>
</protein>
<keyword evidence="10" id="KW-1185">Reference proteome</keyword>
<evidence type="ECO:0000256" key="4">
    <source>
        <dbReference type="ARBA" id="ARBA00023163"/>
    </source>
</evidence>
<dbReference type="GO" id="GO:0000812">
    <property type="term" value="C:Swr1 complex"/>
    <property type="evidence" value="ECO:0007669"/>
    <property type="project" value="TreeGrafter"/>
</dbReference>
<dbReference type="EMBL" id="NIVC01000020">
    <property type="protein sequence ID" value="PAA93831.1"/>
    <property type="molecule type" value="Genomic_DNA"/>
</dbReference>
<reference evidence="9 10" key="1">
    <citation type="submission" date="2017-06" db="EMBL/GenBank/DDBJ databases">
        <title>A platform for efficient transgenesis in Macrostomum lignano, a flatworm model organism for stem cell research.</title>
        <authorList>
            <person name="Berezikov E."/>
        </authorList>
    </citation>
    <scope>NUCLEOTIDE SEQUENCE [LARGE SCALE GENOMIC DNA]</scope>
    <source>
        <strain evidence="9">DV1</strain>
        <tissue evidence="9">Whole organism</tissue>
    </source>
</reference>
<feature type="region of interest" description="Disordered" evidence="6">
    <location>
        <begin position="497"/>
        <end position="527"/>
    </location>
</feature>
<name>A0A267H6A0_9PLAT</name>
<feature type="region of interest" description="Disordered" evidence="6">
    <location>
        <begin position="270"/>
        <end position="329"/>
    </location>
</feature>
<dbReference type="STRING" id="282301.A0A267H6A0"/>
<dbReference type="PANTHER" id="PTHR12855:SF10">
    <property type="entry name" value="DNA METHYLTRANSFERASE 1-ASSOCIATED PROTEIN 1"/>
    <property type="match status" value="1"/>
</dbReference>
<dbReference type="OrthoDB" id="19740at2759"/>
<feature type="compositionally biased region" description="Gly residues" evidence="6">
    <location>
        <begin position="306"/>
        <end position="321"/>
    </location>
</feature>
<dbReference type="Pfam" id="PF16282">
    <property type="entry name" value="SANT_DAMP1_like"/>
    <property type="match status" value="1"/>
</dbReference>
<evidence type="ECO:0000256" key="2">
    <source>
        <dbReference type="ARBA" id="ARBA00022853"/>
    </source>
</evidence>
<evidence type="ECO:0000256" key="5">
    <source>
        <dbReference type="ARBA" id="ARBA00023242"/>
    </source>
</evidence>
<dbReference type="Pfam" id="PF05499">
    <property type="entry name" value="DMAP1"/>
    <property type="match status" value="1"/>
</dbReference>
<comment type="subcellular location">
    <subcellularLocation>
        <location evidence="1">Nucleus</location>
    </subcellularLocation>
</comment>
<keyword evidence="3" id="KW-0805">Transcription regulation</keyword>
<dbReference type="Proteomes" id="UP000215902">
    <property type="component" value="Unassembled WGS sequence"/>
</dbReference>
<dbReference type="GO" id="GO:0006281">
    <property type="term" value="P:DNA repair"/>
    <property type="evidence" value="ECO:0007669"/>
    <property type="project" value="InterPro"/>
</dbReference>
<dbReference type="InterPro" id="IPR008468">
    <property type="entry name" value="DMAP1"/>
</dbReference>
<gene>
    <name evidence="9" type="ORF">BOX15_Mlig027961g3</name>
</gene>
<evidence type="ECO:0000259" key="7">
    <source>
        <dbReference type="Pfam" id="PF05499"/>
    </source>
</evidence>
<sequence>PMASSSDVKDILGGGSREAPPAESPITRDVLLSRAMPPPASGRASAAKPVGRQPQVKRPKGMARELWSLISADTDTNTLVPTDTAYKQPKARLGPTRVRRWCWTAFRNPARTDQLELRHWRRACDPPAEYSFAKFNKPPDVPDCTEEQLAASPALAQSGWTEAETLHLLELMRRFHMRFVIVLDRWDSEKFGHRTLEDLKERFYGLCRALEAQKAAAAGKPPPRPSFVYDAEHERRRREQLGLLLARTKEEAAEEERLRHELVRIEQRRQDREKKTVHLQRLISQADATAASRRTDTPGSRRSHQAGGGFGGSGSGSGVGGSARKRAAATPSALLDGGAGSGFRFQDGRQAGASLRSARIRLPQLFGQKKARMLDTCLEDLRVDTNPIATEEVADEFNQLRSDILLYSELRTHLQALDYEFQTLKHRYEQLSGKPCPVHWEPYRGRSIGGQAPSGPGTRNKGGAAAAATSAAVAAAVTRAPPPAPAPRAAQCWPLGRRAAPESDSAQAAGGHRPGADDEEAEDGRHGSLQCQLMKAVWADQAITVQFASL</sequence>
<evidence type="ECO:0000313" key="10">
    <source>
        <dbReference type="Proteomes" id="UP000215902"/>
    </source>
</evidence>
<evidence type="ECO:0000313" key="9">
    <source>
        <dbReference type="EMBL" id="PAA93831.1"/>
    </source>
</evidence>
<evidence type="ECO:0000256" key="1">
    <source>
        <dbReference type="ARBA" id="ARBA00004123"/>
    </source>
</evidence>
<organism evidence="9 10">
    <name type="scientific">Macrostomum lignano</name>
    <dbReference type="NCBI Taxonomy" id="282301"/>
    <lineage>
        <taxon>Eukaryota</taxon>
        <taxon>Metazoa</taxon>
        <taxon>Spiralia</taxon>
        <taxon>Lophotrochozoa</taxon>
        <taxon>Platyhelminthes</taxon>
        <taxon>Rhabditophora</taxon>
        <taxon>Macrostomorpha</taxon>
        <taxon>Macrostomida</taxon>
        <taxon>Macrostomidae</taxon>
        <taxon>Macrostomum</taxon>
    </lineage>
</organism>
<dbReference type="GO" id="GO:0006338">
    <property type="term" value="P:chromatin remodeling"/>
    <property type="evidence" value="ECO:0007669"/>
    <property type="project" value="InterPro"/>
</dbReference>
<evidence type="ECO:0008006" key="11">
    <source>
        <dbReference type="Google" id="ProtNLM"/>
    </source>
</evidence>
<dbReference type="InterPro" id="IPR032563">
    <property type="entry name" value="DAMP1_SANT-like"/>
</dbReference>
<evidence type="ECO:0000256" key="3">
    <source>
        <dbReference type="ARBA" id="ARBA00023015"/>
    </source>
</evidence>
<dbReference type="PANTHER" id="PTHR12855">
    <property type="entry name" value="DNA METHYLTRANSFERASE 1-ASSOCIATED PROTEIN 1 FAMILY MEMBER"/>
    <property type="match status" value="1"/>
</dbReference>